<evidence type="ECO:0000256" key="8">
    <source>
        <dbReference type="ARBA" id="ARBA00026106"/>
    </source>
</evidence>
<gene>
    <name evidence="10" type="ORF">OXX778_LOCUS14259</name>
</gene>
<evidence type="ECO:0000313" key="11">
    <source>
        <dbReference type="Proteomes" id="UP000663879"/>
    </source>
</evidence>
<dbReference type="AlphaFoldDB" id="A0A814DPE2"/>
<organism evidence="10 11">
    <name type="scientific">Brachionus calyciflorus</name>
    <dbReference type="NCBI Taxonomy" id="104777"/>
    <lineage>
        <taxon>Eukaryota</taxon>
        <taxon>Metazoa</taxon>
        <taxon>Spiralia</taxon>
        <taxon>Gnathifera</taxon>
        <taxon>Rotifera</taxon>
        <taxon>Eurotatoria</taxon>
        <taxon>Monogononta</taxon>
        <taxon>Pseudotrocha</taxon>
        <taxon>Ploima</taxon>
        <taxon>Brachionidae</taxon>
        <taxon>Brachionus</taxon>
    </lineage>
</organism>
<evidence type="ECO:0000256" key="1">
    <source>
        <dbReference type="ARBA" id="ARBA00001933"/>
    </source>
</evidence>
<reference evidence="10" key="1">
    <citation type="submission" date="2021-02" db="EMBL/GenBank/DDBJ databases">
        <authorList>
            <person name="Nowell W R."/>
        </authorList>
    </citation>
    <scope>NUCLEOTIDE SEQUENCE</scope>
    <source>
        <strain evidence="10">Ploen Becks lab</strain>
    </source>
</reference>
<comment type="cofactor">
    <cofactor evidence="1">
        <name>pyridoxal 5'-phosphate</name>
        <dbReference type="ChEBI" id="CHEBI:597326"/>
    </cofactor>
</comment>
<accession>A0A814DPE2</accession>
<dbReference type="EMBL" id="CAJNOC010002902">
    <property type="protein sequence ID" value="CAF0957261.1"/>
    <property type="molecule type" value="Genomic_DNA"/>
</dbReference>
<keyword evidence="11" id="KW-1185">Reference proteome</keyword>
<evidence type="ECO:0000256" key="2">
    <source>
        <dbReference type="ARBA" id="ARBA00011738"/>
    </source>
</evidence>
<dbReference type="EC" id="2.6.1.2" evidence="8"/>
<protein>
    <recommendedName>
        <fullName evidence="8">alanine transaminase</fullName>
        <ecNumber evidence="8">2.6.1.2</ecNumber>
    </recommendedName>
</protein>
<dbReference type="OrthoDB" id="1732682at2759"/>
<comment type="caution">
    <text evidence="10">The sequence shown here is derived from an EMBL/GenBank/DDBJ whole genome shotgun (WGS) entry which is preliminary data.</text>
</comment>
<evidence type="ECO:0000256" key="6">
    <source>
        <dbReference type="ARBA" id="ARBA00025708"/>
    </source>
</evidence>
<keyword evidence="4" id="KW-0808">Transferase</keyword>
<name>A0A814DPE2_9BILA</name>
<comment type="similarity">
    <text evidence="7">Belongs to the class-I pyridoxal-phosphate-dependent aminotransferase family. Alanine aminotransferase subfamily.</text>
</comment>
<evidence type="ECO:0000256" key="3">
    <source>
        <dbReference type="ARBA" id="ARBA00022576"/>
    </source>
</evidence>
<keyword evidence="3" id="KW-0032">Aminotransferase</keyword>
<evidence type="ECO:0000256" key="5">
    <source>
        <dbReference type="ARBA" id="ARBA00022898"/>
    </source>
</evidence>
<dbReference type="FunFam" id="1.10.287.1970:FF:000001">
    <property type="entry name" value="Alanine aminotransferase 2"/>
    <property type="match status" value="1"/>
</dbReference>
<evidence type="ECO:0000256" key="7">
    <source>
        <dbReference type="ARBA" id="ARBA00025785"/>
    </source>
</evidence>
<dbReference type="Proteomes" id="UP000663879">
    <property type="component" value="Unassembled WGS sequence"/>
</dbReference>
<evidence type="ECO:0000313" key="10">
    <source>
        <dbReference type="EMBL" id="CAF0957261.1"/>
    </source>
</evidence>
<comment type="subunit">
    <text evidence="2">Homodimer.</text>
</comment>
<evidence type="ECO:0000256" key="9">
    <source>
        <dbReference type="ARBA" id="ARBA00047412"/>
    </source>
</evidence>
<dbReference type="PANTHER" id="PTHR11751">
    <property type="entry name" value="ALANINE AMINOTRANSFERASE"/>
    <property type="match status" value="1"/>
</dbReference>
<comment type="pathway">
    <text evidence="6">Amino-acid degradation; L-alanine degradation via transaminase pathway; pyruvate from L-alanine: step 1/1.</text>
</comment>
<keyword evidence="5" id="KW-0663">Pyridoxal phosphate</keyword>
<evidence type="ECO:0000256" key="4">
    <source>
        <dbReference type="ARBA" id="ARBA00022679"/>
    </source>
</evidence>
<dbReference type="Gene3D" id="1.10.287.1970">
    <property type="match status" value="1"/>
</dbReference>
<dbReference type="InterPro" id="IPR045088">
    <property type="entry name" value="ALAT1/2-like"/>
</dbReference>
<sequence>MADINGNEIKAQKVEKCLTFENLSSTVKNVQYAVRGKVVIRAGELEKELKQGVEKPFERVIRANIGDCHATGQKPITFLRQVMALCTYPELLNSDKFPQDTKDRAQALLNACGGG</sequence>
<dbReference type="PANTHER" id="PTHR11751:SF29">
    <property type="entry name" value="ALANINE TRANSAMINASE"/>
    <property type="match status" value="1"/>
</dbReference>
<proteinExistence type="inferred from homology"/>
<feature type="non-terminal residue" evidence="10">
    <location>
        <position position="115"/>
    </location>
</feature>
<comment type="catalytic activity">
    <reaction evidence="9">
        <text>L-alanine + 2-oxoglutarate = pyruvate + L-glutamate</text>
        <dbReference type="Rhea" id="RHEA:19453"/>
        <dbReference type="ChEBI" id="CHEBI:15361"/>
        <dbReference type="ChEBI" id="CHEBI:16810"/>
        <dbReference type="ChEBI" id="CHEBI:29985"/>
        <dbReference type="ChEBI" id="CHEBI:57972"/>
        <dbReference type="EC" id="2.6.1.2"/>
    </reaction>
</comment>
<dbReference type="GO" id="GO:0004021">
    <property type="term" value="F:L-alanine:2-oxoglutarate aminotransferase activity"/>
    <property type="evidence" value="ECO:0007669"/>
    <property type="project" value="UniProtKB-EC"/>
</dbReference>